<feature type="non-terminal residue" evidence="1">
    <location>
        <position position="1"/>
    </location>
</feature>
<accession>A0A367JPC4</accession>
<sequence>KGYPSPPMGTQIIRLKLERLPLQLVKKLTKAMETRPSCFGAGYAILNIDPKSSPENILETLKRLWFYGVSQWLQSPTSLLIKVLRDGLVTAELVHRKDVRKGAELNKFNSVEISV</sequence>
<organism evidence="1 2">
    <name type="scientific">Rhizopus azygosporus</name>
    <name type="common">Rhizopus microsporus var. azygosporus</name>
    <dbReference type="NCBI Taxonomy" id="86630"/>
    <lineage>
        <taxon>Eukaryota</taxon>
        <taxon>Fungi</taxon>
        <taxon>Fungi incertae sedis</taxon>
        <taxon>Mucoromycota</taxon>
        <taxon>Mucoromycotina</taxon>
        <taxon>Mucoromycetes</taxon>
        <taxon>Mucorales</taxon>
        <taxon>Mucorineae</taxon>
        <taxon>Rhizopodaceae</taxon>
        <taxon>Rhizopus</taxon>
    </lineage>
</organism>
<gene>
    <name evidence="1" type="ORF">CU097_012504</name>
</gene>
<comment type="caution">
    <text evidence="1">The sequence shown here is derived from an EMBL/GenBank/DDBJ whole genome shotgun (WGS) entry which is preliminary data.</text>
</comment>
<protein>
    <submittedName>
        <fullName evidence="1">Uncharacterized protein</fullName>
    </submittedName>
</protein>
<reference evidence="1 2" key="1">
    <citation type="journal article" date="2018" name="G3 (Bethesda)">
        <title>Phylogenetic and Phylogenomic Definition of Rhizopus Species.</title>
        <authorList>
            <person name="Gryganskyi A.P."/>
            <person name="Golan J."/>
            <person name="Dolatabadi S."/>
            <person name="Mondo S."/>
            <person name="Robb S."/>
            <person name="Idnurm A."/>
            <person name="Muszewska A."/>
            <person name="Steczkiewicz K."/>
            <person name="Masonjones S."/>
            <person name="Liao H.L."/>
            <person name="Gajdeczka M.T."/>
            <person name="Anike F."/>
            <person name="Vuek A."/>
            <person name="Anishchenko I.M."/>
            <person name="Voigt K."/>
            <person name="de Hoog G.S."/>
            <person name="Smith M.E."/>
            <person name="Heitman J."/>
            <person name="Vilgalys R."/>
            <person name="Stajich J.E."/>
        </authorList>
    </citation>
    <scope>NUCLEOTIDE SEQUENCE [LARGE SCALE GENOMIC DNA]</scope>
    <source>
        <strain evidence="1 2">CBS 357.93</strain>
    </source>
</reference>
<proteinExistence type="predicted"/>
<dbReference type="Proteomes" id="UP000252139">
    <property type="component" value="Unassembled WGS sequence"/>
</dbReference>
<evidence type="ECO:0000313" key="2">
    <source>
        <dbReference type="Proteomes" id="UP000252139"/>
    </source>
</evidence>
<dbReference type="EMBL" id="PJQL01000924">
    <property type="protein sequence ID" value="RCH91766.1"/>
    <property type="molecule type" value="Genomic_DNA"/>
</dbReference>
<keyword evidence="2" id="KW-1185">Reference proteome</keyword>
<evidence type="ECO:0000313" key="1">
    <source>
        <dbReference type="EMBL" id="RCH91766.1"/>
    </source>
</evidence>
<dbReference type="AlphaFoldDB" id="A0A367JPC4"/>
<name>A0A367JPC4_RHIAZ</name>